<feature type="transmembrane region" description="Helical" evidence="8">
    <location>
        <begin position="189"/>
        <end position="209"/>
    </location>
</feature>
<evidence type="ECO:0000256" key="2">
    <source>
        <dbReference type="ARBA" id="ARBA00022692"/>
    </source>
</evidence>
<keyword evidence="3 9" id="KW-0732">Signal</keyword>
<evidence type="ECO:0008006" key="12">
    <source>
        <dbReference type="Google" id="ProtNLM"/>
    </source>
</evidence>
<evidence type="ECO:0000256" key="5">
    <source>
        <dbReference type="ARBA" id="ARBA00022989"/>
    </source>
</evidence>
<evidence type="ECO:0000256" key="9">
    <source>
        <dbReference type="SAM" id="SignalP"/>
    </source>
</evidence>
<keyword evidence="2 8" id="KW-0812">Transmembrane</keyword>
<accession>A0A0M0JDA8</accession>
<dbReference type="GO" id="GO:0015031">
    <property type="term" value="P:protein transport"/>
    <property type="evidence" value="ECO:0007669"/>
    <property type="project" value="UniProtKB-KW"/>
</dbReference>
<keyword evidence="11" id="KW-1185">Reference proteome</keyword>
<dbReference type="Proteomes" id="UP000037460">
    <property type="component" value="Unassembled WGS sequence"/>
</dbReference>
<keyword evidence="5 8" id="KW-1133">Transmembrane helix</keyword>
<dbReference type="PANTHER" id="PTHR15071">
    <property type="entry name" value="MANNOSE-6-PHOSPHATE RECEPTOR FAMILY MEMBER"/>
    <property type="match status" value="1"/>
</dbReference>
<dbReference type="GO" id="GO:0034045">
    <property type="term" value="C:phagophore assembly site membrane"/>
    <property type="evidence" value="ECO:0007669"/>
    <property type="project" value="UniProtKB-SubCell"/>
</dbReference>
<proteinExistence type="predicted"/>
<reference evidence="11" key="1">
    <citation type="journal article" date="2015" name="PLoS Genet.">
        <title>Genome Sequence and Transcriptome Analyses of Chrysochromulina tobin: Metabolic Tools for Enhanced Algal Fitness in the Prominent Order Prymnesiales (Haptophyceae).</title>
        <authorList>
            <person name="Hovde B.T."/>
            <person name="Deodato C.R."/>
            <person name="Hunsperger H.M."/>
            <person name="Ryken S.A."/>
            <person name="Yost W."/>
            <person name="Jha R.K."/>
            <person name="Patterson J."/>
            <person name="Monnat R.J. Jr."/>
            <person name="Barlow S.B."/>
            <person name="Starkenburg S.R."/>
            <person name="Cattolico R.A."/>
        </authorList>
    </citation>
    <scope>NUCLEOTIDE SEQUENCE</scope>
    <source>
        <strain evidence="11">CCMP291</strain>
    </source>
</reference>
<evidence type="ECO:0000256" key="1">
    <source>
        <dbReference type="ARBA" id="ARBA00004472"/>
    </source>
</evidence>
<dbReference type="PANTHER" id="PTHR15071:SF0">
    <property type="entry name" value="MANNOSE 6-PHOSPHATE RECEPTOR-LIKE PROTEIN 1"/>
    <property type="match status" value="1"/>
</dbReference>
<dbReference type="InterPro" id="IPR009011">
    <property type="entry name" value="Man6P_isomerase_rcpt-bd_dom_sf"/>
</dbReference>
<keyword evidence="6 8" id="KW-0472">Membrane</keyword>
<evidence type="ECO:0000256" key="8">
    <source>
        <dbReference type="SAM" id="Phobius"/>
    </source>
</evidence>
<feature type="region of interest" description="Disordered" evidence="7">
    <location>
        <begin position="259"/>
        <end position="289"/>
    </location>
</feature>
<feature type="signal peptide" evidence="9">
    <location>
        <begin position="1"/>
        <end position="19"/>
    </location>
</feature>
<dbReference type="Gene3D" id="2.70.130.10">
    <property type="entry name" value="Mannose-6-phosphate receptor binding domain"/>
    <property type="match status" value="1"/>
</dbReference>
<dbReference type="OrthoDB" id="29460at2759"/>
<comment type="caution">
    <text evidence="10">The sequence shown here is derived from an EMBL/GenBank/DDBJ whole genome shotgun (WGS) entry which is preliminary data.</text>
</comment>
<evidence type="ECO:0000313" key="10">
    <source>
        <dbReference type="EMBL" id="KOO24213.1"/>
    </source>
</evidence>
<sequence>MAAAAAMWLSATVAQTAPASPCSPQPSNNCKYTCGGINYDLSAIQKAMNKPGYFLDQDTDDHWYFFTPCGPLPASVTCTSGSATNNPIAMQYYGSDPNPQPPITDSCGYLGSFDTQVCQGFGANQLQCNYQGGTSGRKVLYIFNAAPTVGMPVPSETNYPQYQVVFTGPLTGGGVPDVPGASGLSGGSLFLILLLGVAVPIYLGGGYFYNFKYTQKRGIEAVPQIEYWRQLPGLVKDGCLFSYAETKKFVEKLREKAAEAQGNKTDPALKQALADDTGEAATPYEENKA</sequence>
<organism evidence="10 11">
    <name type="scientific">Chrysochromulina tobinii</name>
    <dbReference type="NCBI Taxonomy" id="1460289"/>
    <lineage>
        <taxon>Eukaryota</taxon>
        <taxon>Haptista</taxon>
        <taxon>Haptophyta</taxon>
        <taxon>Prymnesiophyceae</taxon>
        <taxon>Prymnesiales</taxon>
        <taxon>Chrysochromulinaceae</taxon>
        <taxon>Chrysochromulina</taxon>
    </lineage>
</organism>
<name>A0A0M0JDA8_9EUKA</name>
<evidence type="ECO:0000313" key="11">
    <source>
        <dbReference type="Proteomes" id="UP000037460"/>
    </source>
</evidence>
<evidence type="ECO:0000256" key="7">
    <source>
        <dbReference type="SAM" id="MobiDB-lite"/>
    </source>
</evidence>
<dbReference type="InterPro" id="IPR018939">
    <property type="entry name" value="Autophagy-rel_prot_27"/>
</dbReference>
<comment type="subcellular location">
    <subcellularLocation>
        <location evidence="1">Preautophagosomal structure membrane</location>
        <topology evidence="1">Single-pass type I membrane protein</topology>
    </subcellularLocation>
</comment>
<evidence type="ECO:0000256" key="3">
    <source>
        <dbReference type="ARBA" id="ARBA00022729"/>
    </source>
</evidence>
<dbReference type="Pfam" id="PF09451">
    <property type="entry name" value="ATG27"/>
    <property type="match status" value="1"/>
</dbReference>
<evidence type="ECO:0000256" key="4">
    <source>
        <dbReference type="ARBA" id="ARBA00022927"/>
    </source>
</evidence>
<feature type="chain" id="PRO_5005601703" description="Autophagy-related protein 27" evidence="9">
    <location>
        <begin position="20"/>
        <end position="289"/>
    </location>
</feature>
<keyword evidence="4" id="KW-0813">Transport</keyword>
<keyword evidence="4" id="KW-0653">Protein transport</keyword>
<evidence type="ECO:0000256" key="6">
    <source>
        <dbReference type="ARBA" id="ARBA00023136"/>
    </source>
</evidence>
<dbReference type="AlphaFoldDB" id="A0A0M0JDA8"/>
<dbReference type="GO" id="GO:0000139">
    <property type="term" value="C:Golgi membrane"/>
    <property type="evidence" value="ECO:0007669"/>
    <property type="project" value="UniProtKB-SubCell"/>
</dbReference>
<protein>
    <recommendedName>
        <fullName evidence="12">Autophagy-related protein 27</fullName>
    </recommendedName>
</protein>
<dbReference type="EMBL" id="JWZX01003114">
    <property type="protein sequence ID" value="KOO24213.1"/>
    <property type="molecule type" value="Genomic_DNA"/>
</dbReference>
<gene>
    <name evidence="10" type="ORF">Ctob_001561</name>
</gene>